<evidence type="ECO:0000313" key="2">
    <source>
        <dbReference type="Proteomes" id="UP001162880"/>
    </source>
</evidence>
<sequence>MRYRLDTASRFRPAAYLRGTAALGMERETAAALGVSARPLPELPLVVAVEGRLTDQGQATVQPAVLTYTELPPFALPLGVRAESYLQAGYVGGRFATPFADGQLRLDRRIMPLRRGGLRIGGGVWGGVQKGASRLDLGPSAVVTMPLNARVFSRIAVDWRFRAAGDAAPGSGPAVTLSAGF</sequence>
<evidence type="ECO:0000313" key="1">
    <source>
        <dbReference type="EMBL" id="MCJ2177268.1"/>
    </source>
</evidence>
<gene>
    <name evidence="1" type="ORF">MTR64_01690</name>
</gene>
<name>A0ABT0AXB6_9SPHN</name>
<protein>
    <recommendedName>
        <fullName evidence="3">Bacterial surface antigen (D15) domain-containing protein</fullName>
    </recommendedName>
</protein>
<evidence type="ECO:0008006" key="3">
    <source>
        <dbReference type="Google" id="ProtNLM"/>
    </source>
</evidence>
<dbReference type="EMBL" id="JALHLE010000002">
    <property type="protein sequence ID" value="MCJ2177268.1"/>
    <property type="molecule type" value="Genomic_DNA"/>
</dbReference>
<accession>A0ABT0AXB6</accession>
<dbReference type="RefSeq" id="WP_243990109.1">
    <property type="nucleotide sequence ID" value="NZ_JALHLE010000002.1"/>
</dbReference>
<reference evidence="1" key="1">
    <citation type="submission" date="2022-03" db="EMBL/GenBank/DDBJ databases">
        <title>Identification of a novel bacterium isolated from mangrove sediments.</title>
        <authorList>
            <person name="Pan X."/>
        </authorList>
    </citation>
    <scope>NUCLEOTIDE SEQUENCE</scope>
    <source>
        <strain evidence="1">B2580</strain>
    </source>
</reference>
<keyword evidence="2" id="KW-1185">Reference proteome</keyword>
<dbReference type="Proteomes" id="UP001162880">
    <property type="component" value="Unassembled WGS sequence"/>
</dbReference>
<comment type="caution">
    <text evidence="1">The sequence shown here is derived from an EMBL/GenBank/DDBJ whole genome shotgun (WGS) entry which is preliminary data.</text>
</comment>
<organism evidence="1 2">
    <name type="scientific">Novosphingobium album</name>
    <name type="common">ex Hu et al. 2023</name>
    <dbReference type="NCBI Taxonomy" id="2930093"/>
    <lineage>
        <taxon>Bacteria</taxon>
        <taxon>Pseudomonadati</taxon>
        <taxon>Pseudomonadota</taxon>
        <taxon>Alphaproteobacteria</taxon>
        <taxon>Sphingomonadales</taxon>
        <taxon>Sphingomonadaceae</taxon>
        <taxon>Novosphingobium</taxon>
    </lineage>
</organism>
<proteinExistence type="predicted"/>